<feature type="domain" description="TadE-like" evidence="2">
    <location>
        <begin position="14"/>
        <end position="56"/>
    </location>
</feature>
<reference evidence="3" key="1">
    <citation type="submission" date="2022-03" db="EMBL/GenBank/DDBJ databases">
        <title>Identification of a novel bacterium isolated from mangrove sediments.</title>
        <authorList>
            <person name="Pan X."/>
        </authorList>
    </citation>
    <scope>NUCLEOTIDE SEQUENCE</scope>
    <source>
        <strain evidence="3">B2580</strain>
    </source>
</reference>
<dbReference type="Pfam" id="PF07811">
    <property type="entry name" value="TadE"/>
    <property type="match status" value="1"/>
</dbReference>
<keyword evidence="1" id="KW-0472">Membrane</keyword>
<evidence type="ECO:0000313" key="3">
    <source>
        <dbReference type="EMBL" id="MCJ2178718.1"/>
    </source>
</evidence>
<feature type="transmembrane region" description="Helical" evidence="1">
    <location>
        <begin position="20"/>
        <end position="45"/>
    </location>
</feature>
<keyword evidence="4" id="KW-1185">Reference proteome</keyword>
<name>A0ABT0B0X2_9SPHN</name>
<dbReference type="EMBL" id="JALHLE010000011">
    <property type="protein sequence ID" value="MCJ2178718.1"/>
    <property type="molecule type" value="Genomic_DNA"/>
</dbReference>
<proteinExistence type="predicted"/>
<evidence type="ECO:0000256" key="1">
    <source>
        <dbReference type="SAM" id="Phobius"/>
    </source>
</evidence>
<accession>A0ABT0B0X2</accession>
<protein>
    <submittedName>
        <fullName evidence="3">Pilus assembly protein</fullName>
    </submittedName>
</protein>
<gene>
    <name evidence="3" type="ORF">MTR64_09090</name>
</gene>
<dbReference type="InterPro" id="IPR012495">
    <property type="entry name" value="TadE-like_dom"/>
</dbReference>
<dbReference type="RefSeq" id="WP_243993026.1">
    <property type="nucleotide sequence ID" value="NZ_JALHLE010000011.1"/>
</dbReference>
<dbReference type="Proteomes" id="UP001162880">
    <property type="component" value="Unassembled WGS sequence"/>
</dbReference>
<organism evidence="3 4">
    <name type="scientific">Novosphingobium album</name>
    <name type="common">ex Hu et al. 2023</name>
    <dbReference type="NCBI Taxonomy" id="2930093"/>
    <lineage>
        <taxon>Bacteria</taxon>
        <taxon>Pseudomonadati</taxon>
        <taxon>Pseudomonadota</taxon>
        <taxon>Alphaproteobacteria</taxon>
        <taxon>Sphingomonadales</taxon>
        <taxon>Sphingomonadaceae</taxon>
        <taxon>Novosphingobium</taxon>
    </lineage>
</organism>
<keyword evidence="1" id="KW-1133">Transmembrane helix</keyword>
<comment type="caution">
    <text evidence="3">The sequence shown here is derived from an EMBL/GenBank/DDBJ whole genome shotgun (WGS) entry which is preliminary data.</text>
</comment>
<evidence type="ECO:0000259" key="2">
    <source>
        <dbReference type="Pfam" id="PF07811"/>
    </source>
</evidence>
<sequence length="131" mass="13848">MNTLIRPFLRNESGASASEFALVLPLVLIVIFGAITAGALGYTIVNLQQATETSARCLSAKRSDCSLDNITTFAQNRYSGPSLNGLAFTAEWNADCNGYRVTGSGTFGFFMGSGLLSVPLSTQACYPGFNS</sequence>
<keyword evidence="1" id="KW-0812">Transmembrane</keyword>
<evidence type="ECO:0000313" key="4">
    <source>
        <dbReference type="Proteomes" id="UP001162880"/>
    </source>
</evidence>